<dbReference type="InterPro" id="IPR026960">
    <property type="entry name" value="RVT-Znf"/>
</dbReference>
<evidence type="ECO:0000313" key="2">
    <source>
        <dbReference type="EMBL" id="KAL0355794.1"/>
    </source>
</evidence>
<reference evidence="2" key="2">
    <citation type="journal article" date="2024" name="Plant">
        <title>Genomic evolution and insights into agronomic trait innovations of Sesamum species.</title>
        <authorList>
            <person name="Miao H."/>
            <person name="Wang L."/>
            <person name="Qu L."/>
            <person name="Liu H."/>
            <person name="Sun Y."/>
            <person name="Le M."/>
            <person name="Wang Q."/>
            <person name="Wei S."/>
            <person name="Zheng Y."/>
            <person name="Lin W."/>
            <person name="Duan Y."/>
            <person name="Cao H."/>
            <person name="Xiong S."/>
            <person name="Wang X."/>
            <person name="Wei L."/>
            <person name="Li C."/>
            <person name="Ma Q."/>
            <person name="Ju M."/>
            <person name="Zhao R."/>
            <person name="Li G."/>
            <person name="Mu C."/>
            <person name="Tian Q."/>
            <person name="Mei H."/>
            <person name="Zhang T."/>
            <person name="Gao T."/>
            <person name="Zhang H."/>
        </authorList>
    </citation>
    <scope>NUCLEOTIDE SEQUENCE</scope>
    <source>
        <strain evidence="2">G02</strain>
    </source>
</reference>
<protein>
    <recommendedName>
        <fullName evidence="1">Reverse transcriptase zinc-binding domain-containing protein</fullName>
    </recommendedName>
</protein>
<evidence type="ECO:0000259" key="1">
    <source>
        <dbReference type="Pfam" id="PF13966"/>
    </source>
</evidence>
<feature type="domain" description="Reverse transcriptase zinc-binding" evidence="1">
    <location>
        <begin position="30"/>
        <end position="120"/>
    </location>
</feature>
<name>A0AAW2PLN1_SESRA</name>
<dbReference type="Pfam" id="PF13966">
    <property type="entry name" value="zf-RVT"/>
    <property type="match status" value="1"/>
</dbReference>
<sequence length="165" mass="18813">MDANCILSIPLKETGSHDEIIWHYEKKGMFSAHSAYALALMLEGAACSRKVIESWRFIWNAQVSPKIKLFEWRCGLNALPILDNLQRRGIGKEHYSPCCLLELENLSHLLVSCTFAGLVWALFNLPWSPISLNAGKGMVWLQSVHRGLDAQDFALFLYICWGLWF</sequence>
<dbReference type="EMBL" id="JACGWJ010000017">
    <property type="protein sequence ID" value="KAL0355794.1"/>
    <property type="molecule type" value="Genomic_DNA"/>
</dbReference>
<comment type="caution">
    <text evidence="2">The sequence shown here is derived from an EMBL/GenBank/DDBJ whole genome shotgun (WGS) entry which is preliminary data.</text>
</comment>
<proteinExistence type="predicted"/>
<accession>A0AAW2PLN1</accession>
<dbReference type="AlphaFoldDB" id="A0AAW2PLN1"/>
<organism evidence="2">
    <name type="scientific">Sesamum radiatum</name>
    <name type="common">Black benniseed</name>
    <dbReference type="NCBI Taxonomy" id="300843"/>
    <lineage>
        <taxon>Eukaryota</taxon>
        <taxon>Viridiplantae</taxon>
        <taxon>Streptophyta</taxon>
        <taxon>Embryophyta</taxon>
        <taxon>Tracheophyta</taxon>
        <taxon>Spermatophyta</taxon>
        <taxon>Magnoliopsida</taxon>
        <taxon>eudicotyledons</taxon>
        <taxon>Gunneridae</taxon>
        <taxon>Pentapetalae</taxon>
        <taxon>asterids</taxon>
        <taxon>lamiids</taxon>
        <taxon>Lamiales</taxon>
        <taxon>Pedaliaceae</taxon>
        <taxon>Sesamum</taxon>
    </lineage>
</organism>
<gene>
    <name evidence="2" type="ORF">Sradi_4026300</name>
</gene>
<reference evidence="2" key="1">
    <citation type="submission" date="2020-06" db="EMBL/GenBank/DDBJ databases">
        <authorList>
            <person name="Li T."/>
            <person name="Hu X."/>
            <person name="Zhang T."/>
            <person name="Song X."/>
            <person name="Zhang H."/>
            <person name="Dai N."/>
            <person name="Sheng W."/>
            <person name="Hou X."/>
            <person name="Wei L."/>
        </authorList>
    </citation>
    <scope>NUCLEOTIDE SEQUENCE</scope>
    <source>
        <strain evidence="2">G02</strain>
        <tissue evidence="2">Leaf</tissue>
    </source>
</reference>